<protein>
    <recommendedName>
        <fullName evidence="5">Adenine DNA glycosylase</fullName>
        <ecNumber evidence="4">3.2.2.31</ecNumber>
    </recommendedName>
</protein>
<dbReference type="Pfam" id="PF00730">
    <property type="entry name" value="HhH-GPD"/>
    <property type="match status" value="1"/>
</dbReference>
<evidence type="ECO:0000256" key="4">
    <source>
        <dbReference type="ARBA" id="ARBA00012045"/>
    </source>
</evidence>
<keyword evidence="17" id="KW-1185">Reference proteome</keyword>
<dbReference type="InterPro" id="IPR003265">
    <property type="entry name" value="HhH-GPD_domain"/>
</dbReference>
<dbReference type="GO" id="GO:0035485">
    <property type="term" value="F:adenine/guanine mispair binding"/>
    <property type="evidence" value="ECO:0007669"/>
    <property type="project" value="TreeGrafter"/>
</dbReference>
<dbReference type="GeneID" id="14923262"/>
<evidence type="ECO:0000256" key="5">
    <source>
        <dbReference type="ARBA" id="ARBA00022023"/>
    </source>
</evidence>
<dbReference type="STRING" id="1257118.L8H9X4"/>
<dbReference type="InterPro" id="IPR004035">
    <property type="entry name" value="Endouclease-III_FeS-bd_BS"/>
</dbReference>
<evidence type="ECO:0000256" key="9">
    <source>
        <dbReference type="ARBA" id="ARBA00022801"/>
    </source>
</evidence>
<gene>
    <name evidence="16" type="ORF">ACA1_252850</name>
</gene>
<evidence type="ECO:0000256" key="2">
    <source>
        <dbReference type="ARBA" id="ARBA00001966"/>
    </source>
</evidence>
<dbReference type="InterPro" id="IPR011257">
    <property type="entry name" value="DNA_glycosylase"/>
</dbReference>
<dbReference type="VEuPathDB" id="AmoebaDB:ACA1_252850"/>
<feature type="compositionally biased region" description="Acidic residues" evidence="14">
    <location>
        <begin position="1"/>
        <end position="13"/>
    </location>
</feature>
<keyword evidence="8" id="KW-0227">DNA damage</keyword>
<keyword evidence="7" id="KW-0479">Metal-binding</keyword>
<dbReference type="OrthoDB" id="10248838at2759"/>
<keyword evidence="6" id="KW-0004">4Fe-4S</keyword>
<dbReference type="InterPro" id="IPR015797">
    <property type="entry name" value="NUDIX_hydrolase-like_dom_sf"/>
</dbReference>
<dbReference type="EC" id="3.2.2.31" evidence="4"/>
<evidence type="ECO:0000256" key="13">
    <source>
        <dbReference type="ARBA" id="ARBA00023295"/>
    </source>
</evidence>
<dbReference type="Gene3D" id="3.90.79.10">
    <property type="entry name" value="Nucleoside Triphosphate Pyrophosphohydrolase"/>
    <property type="match status" value="1"/>
</dbReference>
<dbReference type="InterPro" id="IPR023170">
    <property type="entry name" value="HhH_base_excis_C"/>
</dbReference>
<dbReference type="AlphaFoldDB" id="L8H9X4"/>
<dbReference type="InterPro" id="IPR000445">
    <property type="entry name" value="HhH_motif"/>
</dbReference>
<evidence type="ECO:0000256" key="12">
    <source>
        <dbReference type="ARBA" id="ARBA00023204"/>
    </source>
</evidence>
<keyword evidence="12" id="KW-0234">DNA repair</keyword>
<dbReference type="GO" id="GO:0006284">
    <property type="term" value="P:base-excision repair"/>
    <property type="evidence" value="ECO:0007669"/>
    <property type="project" value="InterPro"/>
</dbReference>
<dbReference type="InterPro" id="IPR044298">
    <property type="entry name" value="MIG/MutY"/>
</dbReference>
<evidence type="ECO:0000256" key="11">
    <source>
        <dbReference type="ARBA" id="ARBA00023014"/>
    </source>
</evidence>
<feature type="region of interest" description="Disordered" evidence="14">
    <location>
        <begin position="1"/>
        <end position="59"/>
    </location>
</feature>
<evidence type="ECO:0000256" key="3">
    <source>
        <dbReference type="ARBA" id="ARBA00008343"/>
    </source>
</evidence>
<dbReference type="GO" id="GO:0051539">
    <property type="term" value="F:4 iron, 4 sulfur cluster binding"/>
    <property type="evidence" value="ECO:0007669"/>
    <property type="project" value="UniProtKB-KW"/>
</dbReference>
<dbReference type="GO" id="GO:0005634">
    <property type="term" value="C:nucleus"/>
    <property type="evidence" value="ECO:0007669"/>
    <property type="project" value="TreeGrafter"/>
</dbReference>
<dbReference type="SMART" id="SM00525">
    <property type="entry name" value="FES"/>
    <property type="match status" value="1"/>
</dbReference>
<dbReference type="EMBL" id="KB007885">
    <property type="protein sequence ID" value="ELR22329.1"/>
    <property type="molecule type" value="Genomic_DNA"/>
</dbReference>
<dbReference type="PROSITE" id="PS00764">
    <property type="entry name" value="ENDONUCLEASE_III_1"/>
    <property type="match status" value="1"/>
</dbReference>
<dbReference type="GO" id="GO:0032357">
    <property type="term" value="F:oxidized purine DNA binding"/>
    <property type="evidence" value="ECO:0007669"/>
    <property type="project" value="TreeGrafter"/>
</dbReference>
<dbReference type="RefSeq" id="XP_004367585.1">
    <property type="nucleotide sequence ID" value="XM_004367528.1"/>
</dbReference>
<dbReference type="NCBIfam" id="TIGR01084">
    <property type="entry name" value="mutY"/>
    <property type="match status" value="1"/>
</dbReference>
<dbReference type="CDD" id="cd00056">
    <property type="entry name" value="ENDO3c"/>
    <property type="match status" value="1"/>
</dbReference>
<evidence type="ECO:0000256" key="14">
    <source>
        <dbReference type="SAM" id="MobiDB-lite"/>
    </source>
</evidence>
<dbReference type="FunFam" id="1.10.340.30:FF:000002">
    <property type="entry name" value="Adenine DNA glycosylase"/>
    <property type="match status" value="1"/>
</dbReference>
<dbReference type="SUPFAM" id="SSF55811">
    <property type="entry name" value="Nudix"/>
    <property type="match status" value="1"/>
</dbReference>
<evidence type="ECO:0000256" key="1">
    <source>
        <dbReference type="ARBA" id="ARBA00000843"/>
    </source>
</evidence>
<dbReference type="PROSITE" id="PS01155">
    <property type="entry name" value="ENDONUCLEASE_III_2"/>
    <property type="match status" value="1"/>
</dbReference>
<keyword evidence="9" id="KW-0378">Hydrolase</keyword>
<feature type="compositionally biased region" description="Basic and acidic residues" evidence="14">
    <location>
        <begin position="533"/>
        <end position="549"/>
    </location>
</feature>
<dbReference type="InterPro" id="IPR005760">
    <property type="entry name" value="A/G_AdeGlyc_MutY"/>
</dbReference>
<dbReference type="SUPFAM" id="SSF48150">
    <property type="entry name" value="DNA-glycosylase"/>
    <property type="match status" value="1"/>
</dbReference>
<sequence length="568" mass="62950">MKGEDDASSDEDFVVASDTSASASRKRKAPAARGTKAVKATTPRKKPKASASAPTTHLPGAQDIEELGKTCAFDEDQWYDEHQRTLPWRRRRTIDADGHVIAAPKAEGGDGADADDDDVGYGVWVSEIMLQQTRVETVIEYYNKWMKKWPTPHSLADATLEEVNEAWTGLGYYRRAKFLHEGAKELVRQHDGRLPRTAAELRKIPGIGPYTAGAIASIAYDQPAPLVDGNVIRVLSRLRAIKADSTNKKVVDLFWKLAGDLVDPKRPGCFNQAMMELGATVCTPKSPKCKACPVSAHCLALAEELDDARPDGASVTQYPYKPPKAKQREESVVVCVLERRRAATGGGRSSFLLVQRPASGLLASLWDFPSVNLGAKADGDAEVPRAQAERAIDDHLARLLGADHPVCRAIDHHHHRTQGRAGNEEEVAAEAEVERTYVGEATFLFSHIKHFYRVEWLRITTTDNDEDEDDVRWQTTTTKTTTKAKKTNKKAKKEEDEDDGDEEVVMRWLGEEELKEAAIPKGMKNCFALVEASRRKTPQERRKASVDSRKKQKSIAAFFNSSKTNKPA</sequence>
<comment type="cofactor">
    <cofactor evidence="2">
        <name>[4Fe-4S] cluster</name>
        <dbReference type="ChEBI" id="CHEBI:49883"/>
    </cofactor>
</comment>
<accession>L8H9X4</accession>
<comment type="catalytic activity">
    <reaction evidence="1">
        <text>Hydrolyzes free adenine bases from 7,8-dihydro-8-oxoguanine:adenine mismatched double-stranded DNA, leaving an apurinic site.</text>
        <dbReference type="EC" id="3.2.2.31"/>
    </reaction>
</comment>
<dbReference type="GO" id="GO:0000701">
    <property type="term" value="F:purine-specific mismatch base pair DNA N-glycosylase activity"/>
    <property type="evidence" value="ECO:0007669"/>
    <property type="project" value="UniProtKB-EC"/>
</dbReference>
<feature type="region of interest" description="Disordered" evidence="14">
    <location>
        <begin position="478"/>
        <end position="502"/>
    </location>
</feature>
<keyword evidence="13" id="KW-0326">Glycosidase</keyword>
<dbReference type="Gene3D" id="1.10.340.30">
    <property type="entry name" value="Hypothetical protein, domain 2"/>
    <property type="match status" value="1"/>
</dbReference>
<dbReference type="PANTHER" id="PTHR42944:SF1">
    <property type="entry name" value="ADENINE DNA GLYCOSYLASE"/>
    <property type="match status" value="1"/>
</dbReference>
<dbReference type="GO" id="GO:0006298">
    <property type="term" value="P:mismatch repair"/>
    <property type="evidence" value="ECO:0007669"/>
    <property type="project" value="TreeGrafter"/>
</dbReference>
<dbReference type="KEGG" id="acan:ACA1_252850"/>
<evidence type="ECO:0000313" key="17">
    <source>
        <dbReference type="Proteomes" id="UP000011083"/>
    </source>
</evidence>
<evidence type="ECO:0000256" key="8">
    <source>
        <dbReference type="ARBA" id="ARBA00022763"/>
    </source>
</evidence>
<dbReference type="InterPro" id="IPR004036">
    <property type="entry name" value="Endonuclease-III-like_CS2"/>
</dbReference>
<keyword evidence="11" id="KW-0411">Iron-sulfur</keyword>
<evidence type="ECO:0000313" key="16">
    <source>
        <dbReference type="EMBL" id="ELR22329.1"/>
    </source>
</evidence>
<dbReference type="Pfam" id="PF00633">
    <property type="entry name" value="HHH"/>
    <property type="match status" value="1"/>
</dbReference>
<proteinExistence type="inferred from homology"/>
<dbReference type="PANTHER" id="PTHR42944">
    <property type="entry name" value="ADENINE DNA GLYCOSYLASE"/>
    <property type="match status" value="1"/>
</dbReference>
<evidence type="ECO:0000256" key="7">
    <source>
        <dbReference type="ARBA" id="ARBA00022723"/>
    </source>
</evidence>
<evidence type="ECO:0000259" key="15">
    <source>
        <dbReference type="SMART" id="SM00478"/>
    </source>
</evidence>
<evidence type="ECO:0000256" key="10">
    <source>
        <dbReference type="ARBA" id="ARBA00023004"/>
    </source>
</evidence>
<dbReference type="SMART" id="SM00478">
    <property type="entry name" value="ENDO3c"/>
    <property type="match status" value="1"/>
</dbReference>
<feature type="region of interest" description="Disordered" evidence="14">
    <location>
        <begin position="533"/>
        <end position="568"/>
    </location>
</feature>
<organism evidence="16 17">
    <name type="scientific">Acanthamoeba castellanii (strain ATCC 30010 / Neff)</name>
    <dbReference type="NCBI Taxonomy" id="1257118"/>
    <lineage>
        <taxon>Eukaryota</taxon>
        <taxon>Amoebozoa</taxon>
        <taxon>Discosea</taxon>
        <taxon>Longamoebia</taxon>
        <taxon>Centramoebida</taxon>
        <taxon>Acanthamoebidae</taxon>
        <taxon>Acanthamoeba</taxon>
    </lineage>
</organism>
<feature type="domain" description="HhH-GPD" evidence="15">
    <location>
        <begin position="129"/>
        <end position="280"/>
    </location>
</feature>
<dbReference type="GO" id="GO:0046872">
    <property type="term" value="F:metal ion binding"/>
    <property type="evidence" value="ECO:0007669"/>
    <property type="project" value="UniProtKB-KW"/>
</dbReference>
<dbReference type="Gene3D" id="1.10.1670.10">
    <property type="entry name" value="Helix-hairpin-Helix base-excision DNA repair enzymes (C-terminal)"/>
    <property type="match status" value="1"/>
</dbReference>
<feature type="compositionally biased region" description="Polar residues" evidence="14">
    <location>
        <begin position="559"/>
        <end position="568"/>
    </location>
</feature>
<dbReference type="FunFam" id="1.10.1670.10:FF:000002">
    <property type="entry name" value="Adenine DNA glycosylase"/>
    <property type="match status" value="1"/>
</dbReference>
<name>L8H9X4_ACACF</name>
<evidence type="ECO:0000256" key="6">
    <source>
        <dbReference type="ARBA" id="ARBA00022485"/>
    </source>
</evidence>
<dbReference type="GO" id="GO:0034039">
    <property type="term" value="F:8-oxo-7,8-dihydroguanine DNA N-glycosylase activity"/>
    <property type="evidence" value="ECO:0007669"/>
    <property type="project" value="TreeGrafter"/>
</dbReference>
<reference evidence="16 17" key="1">
    <citation type="journal article" date="2013" name="Genome Biol.">
        <title>Genome of Acanthamoeba castellanii highlights extensive lateral gene transfer and early evolution of tyrosine kinase signaling.</title>
        <authorList>
            <person name="Clarke M."/>
            <person name="Lohan A.J."/>
            <person name="Liu B."/>
            <person name="Lagkouvardos I."/>
            <person name="Roy S."/>
            <person name="Zafar N."/>
            <person name="Bertelli C."/>
            <person name="Schilde C."/>
            <person name="Kianianmomeni A."/>
            <person name="Burglin T.R."/>
            <person name="Frech C."/>
            <person name="Turcotte B."/>
            <person name="Kopec K.O."/>
            <person name="Synnott J.M."/>
            <person name="Choo C."/>
            <person name="Paponov I."/>
            <person name="Finkler A."/>
            <person name="Soon Heng Tan C."/>
            <person name="Hutchins A.P."/>
            <person name="Weinmeier T."/>
            <person name="Rattei T."/>
            <person name="Chu J.S."/>
            <person name="Gimenez G."/>
            <person name="Irimia M."/>
            <person name="Rigden D.J."/>
            <person name="Fitzpatrick D.A."/>
            <person name="Lorenzo-Morales J."/>
            <person name="Bateman A."/>
            <person name="Chiu C.H."/>
            <person name="Tang P."/>
            <person name="Hegemann P."/>
            <person name="Fromm H."/>
            <person name="Raoult D."/>
            <person name="Greub G."/>
            <person name="Miranda-Saavedra D."/>
            <person name="Chen N."/>
            <person name="Nash P."/>
            <person name="Ginger M.L."/>
            <person name="Horn M."/>
            <person name="Schaap P."/>
            <person name="Caler L."/>
            <person name="Loftus B."/>
        </authorList>
    </citation>
    <scope>NUCLEOTIDE SEQUENCE [LARGE SCALE GENOMIC DNA]</scope>
    <source>
        <strain evidence="16 17">Neff</strain>
    </source>
</reference>
<dbReference type="Proteomes" id="UP000011083">
    <property type="component" value="Unassembled WGS sequence"/>
</dbReference>
<comment type="similarity">
    <text evidence="3">Belongs to the Nth/MutY family.</text>
</comment>
<feature type="compositionally biased region" description="Basic residues" evidence="14">
    <location>
        <begin position="482"/>
        <end position="491"/>
    </location>
</feature>
<keyword evidence="10" id="KW-0408">Iron</keyword>
<dbReference type="InterPro" id="IPR003651">
    <property type="entry name" value="Endonuclease3_FeS-loop_motif"/>
</dbReference>